<feature type="transmembrane region" description="Helical" evidence="1">
    <location>
        <begin position="164"/>
        <end position="188"/>
    </location>
</feature>
<dbReference type="InterPro" id="IPR049458">
    <property type="entry name" value="EpsG-like"/>
</dbReference>
<dbReference type="Pfam" id="PF14897">
    <property type="entry name" value="EpsG"/>
    <property type="match status" value="1"/>
</dbReference>
<gene>
    <name evidence="2" type="ordered locus">Halsa_0055</name>
</gene>
<dbReference type="HOGENOM" id="CLU_059692_2_0_9"/>
<keyword evidence="1" id="KW-0812">Transmembrane</keyword>
<protein>
    <recommendedName>
        <fullName evidence="4">EpsG family protein</fullName>
    </recommendedName>
</protein>
<dbReference type="STRING" id="656519.Halsa_0055"/>
<accession>E4RNL6</accession>
<dbReference type="KEGG" id="has:Halsa_0055"/>
<evidence type="ECO:0000313" key="3">
    <source>
        <dbReference type="Proteomes" id="UP000007434"/>
    </source>
</evidence>
<keyword evidence="1" id="KW-1133">Transmembrane helix</keyword>
<dbReference type="EMBL" id="CP002304">
    <property type="protein sequence ID" value="ADQ13551.1"/>
    <property type="molecule type" value="Genomic_DNA"/>
</dbReference>
<feature type="transmembrane region" description="Helical" evidence="1">
    <location>
        <begin position="294"/>
        <end position="311"/>
    </location>
</feature>
<sequence>MTYILYYSLAVIPVFLDSKSQKYNYNKILLFISYLFLWFFAAFRYDVGSDYFSYIRMYNKIGSRGISWALSSVRTEPLYAIFNWIIYNVFENHNLVFVLSSTILLSLIFSVIIKNKNKLSVGLSLFLFVTTFYLSMFTFIRLSISAGIIFYSYEYLVNRNPVKYFFLIILAIGFHFTAIVMLPVYFIVDKRLKFFVLKFLFVLIFVAAALMLFTFFVDIIGGFLGYEYAHRVGNIRGGINQLILFSPIFIFIFIFRKRLILYNSKNIIYTQIFWLGSILMLFTLWLGILDRMAVYFQFSIILLIPQIFKVMNNKEKIIFPYLIVLYFLLRFSYSIFGNMSLIPYENIIF</sequence>
<feature type="transmembrane region" description="Helical" evidence="1">
    <location>
        <begin position="125"/>
        <end position="152"/>
    </location>
</feature>
<dbReference type="AlphaFoldDB" id="E4RNL6"/>
<organism evidence="2 3">
    <name type="scientific">Halanaerobium hydrogeniformans</name>
    <name type="common">Halanaerobium sp. (strain sapolanicus)</name>
    <dbReference type="NCBI Taxonomy" id="656519"/>
    <lineage>
        <taxon>Bacteria</taxon>
        <taxon>Bacillati</taxon>
        <taxon>Bacillota</taxon>
        <taxon>Clostridia</taxon>
        <taxon>Halanaerobiales</taxon>
        <taxon>Halanaerobiaceae</taxon>
        <taxon>Halanaerobium</taxon>
    </lineage>
</organism>
<evidence type="ECO:0000313" key="2">
    <source>
        <dbReference type="EMBL" id="ADQ13551.1"/>
    </source>
</evidence>
<dbReference type="eggNOG" id="ENOG5033A5I">
    <property type="taxonomic scope" value="Bacteria"/>
</dbReference>
<feature type="transmembrane region" description="Helical" evidence="1">
    <location>
        <begin position="200"/>
        <end position="226"/>
    </location>
</feature>
<feature type="transmembrane region" description="Helical" evidence="1">
    <location>
        <begin position="93"/>
        <end position="113"/>
    </location>
</feature>
<feature type="transmembrane region" description="Helical" evidence="1">
    <location>
        <begin position="318"/>
        <end position="336"/>
    </location>
</feature>
<evidence type="ECO:0008006" key="4">
    <source>
        <dbReference type="Google" id="ProtNLM"/>
    </source>
</evidence>
<feature type="transmembrane region" description="Helical" evidence="1">
    <location>
        <begin position="28"/>
        <end position="45"/>
    </location>
</feature>
<dbReference type="Proteomes" id="UP000007434">
    <property type="component" value="Chromosome"/>
</dbReference>
<keyword evidence="1" id="KW-0472">Membrane</keyword>
<name>E4RNL6_HALHG</name>
<evidence type="ECO:0000256" key="1">
    <source>
        <dbReference type="SAM" id="Phobius"/>
    </source>
</evidence>
<reference evidence="2 3" key="2">
    <citation type="journal article" date="2011" name="J. Bacteriol.">
        <title>Complete Genome Sequence of the Haloalkaliphilic, Hydrogen Producing Halanaerobium hydrogenoformans.</title>
        <authorList>
            <person name="Brown S.D."/>
            <person name="Begemann M.B."/>
            <person name="Mormile M.R."/>
            <person name="Wall J.D."/>
            <person name="Han C.S."/>
            <person name="Goodwin L.A."/>
            <person name="Pitluck S."/>
            <person name="Land M.L."/>
            <person name="Hauser L.J."/>
            <person name="Elias D.A."/>
        </authorList>
    </citation>
    <scope>NUCLEOTIDE SEQUENCE [LARGE SCALE GENOMIC DNA]</scope>
    <source>
        <strain evidence="3">sapolanicus</strain>
    </source>
</reference>
<reference evidence="2 3" key="1">
    <citation type="submission" date="2010-11" db="EMBL/GenBank/DDBJ databases">
        <title>Complete sequence of Halanaerobium sp. sapolanicus.</title>
        <authorList>
            <consortium name="US DOE Joint Genome Institute"/>
            <person name="Lucas S."/>
            <person name="Copeland A."/>
            <person name="Lapidus A."/>
            <person name="Cheng J.-F."/>
            <person name="Bruce D."/>
            <person name="Goodwin L."/>
            <person name="Pitluck S."/>
            <person name="Davenport K."/>
            <person name="Detter J.C."/>
            <person name="Han C."/>
            <person name="Tapia R."/>
            <person name="Land M."/>
            <person name="Hauser L."/>
            <person name="Jeffries C."/>
            <person name="Kyrpides N."/>
            <person name="Ivanova N."/>
            <person name="Mikhailova N."/>
            <person name="Begemann M.B."/>
            <person name="Mormile M.R."/>
            <person name="Wall J.D."/>
            <person name="Elias D.A."/>
            <person name="Woyke T."/>
        </authorList>
    </citation>
    <scope>NUCLEOTIDE SEQUENCE [LARGE SCALE GENOMIC DNA]</scope>
    <source>
        <strain evidence="3">sapolanicus</strain>
    </source>
</reference>
<feature type="transmembrane region" description="Helical" evidence="1">
    <location>
        <begin position="267"/>
        <end position="288"/>
    </location>
</feature>
<proteinExistence type="predicted"/>
<feature type="transmembrane region" description="Helical" evidence="1">
    <location>
        <begin position="238"/>
        <end position="255"/>
    </location>
</feature>
<keyword evidence="3" id="KW-1185">Reference proteome</keyword>